<protein>
    <submittedName>
        <fullName evidence="3">Uncharacterized protein DUF4397</fullName>
    </submittedName>
</protein>
<feature type="chain" id="PRO_5038446236" evidence="1">
    <location>
        <begin position="29"/>
        <end position="278"/>
    </location>
</feature>
<feature type="signal peptide" evidence="1">
    <location>
        <begin position="1"/>
        <end position="28"/>
    </location>
</feature>
<accession>A0A561TBL4</accession>
<dbReference type="PROSITE" id="PS51257">
    <property type="entry name" value="PROKAR_LIPOPROTEIN"/>
    <property type="match status" value="1"/>
</dbReference>
<sequence length="278" mass="27966">MTSRTTIAVAASAGACALALGLTAPAMAAPAQARDKAMVSVFHGIPGMTVDVYANGDELLSDFEPGTVTDPQSLDAGTYDIQIFEAGRGPEGTPALEKRVKVPEGGNATVAAHLSADGEPRLATFTDDVSTVDTGQARLTVRHVAAAPAVDVRAGGQPVFTDLTNPDEDTAAVDAGTVNADVVLAGTDTVAIGPAELDLKEGTSNVVYAWGSAEDKNLALATQAFSGMETTPNAVHAGGSGAAVTPNSPDQWLAWAAAAGAITLTGAMVARQVAGRRG</sequence>
<evidence type="ECO:0000259" key="2">
    <source>
        <dbReference type="Pfam" id="PF14344"/>
    </source>
</evidence>
<dbReference type="OrthoDB" id="5800709at2"/>
<dbReference type="EMBL" id="VIWV01000001">
    <property type="protein sequence ID" value="TWF84489.1"/>
    <property type="molecule type" value="Genomic_DNA"/>
</dbReference>
<dbReference type="InterPro" id="IPR025510">
    <property type="entry name" value="DUF4397"/>
</dbReference>
<evidence type="ECO:0000256" key="1">
    <source>
        <dbReference type="SAM" id="SignalP"/>
    </source>
</evidence>
<dbReference type="RefSeq" id="WP_145866607.1">
    <property type="nucleotide sequence ID" value="NZ_BNCE01000005.1"/>
</dbReference>
<evidence type="ECO:0000313" key="3">
    <source>
        <dbReference type="EMBL" id="TWF84489.1"/>
    </source>
</evidence>
<comment type="caution">
    <text evidence="3">The sequence shown here is derived from an EMBL/GenBank/DDBJ whole genome shotgun (WGS) entry which is preliminary data.</text>
</comment>
<evidence type="ECO:0000313" key="4">
    <source>
        <dbReference type="Proteomes" id="UP000316603"/>
    </source>
</evidence>
<name>A0A561TBL4_9ACTN</name>
<feature type="domain" description="DUF4397" evidence="2">
    <location>
        <begin position="37"/>
        <end position="153"/>
    </location>
</feature>
<dbReference type="Pfam" id="PF14344">
    <property type="entry name" value="DUF4397"/>
    <property type="match status" value="1"/>
</dbReference>
<gene>
    <name evidence="3" type="ORF">FHX78_111423</name>
</gene>
<organism evidence="3 4">
    <name type="scientific">Streptomyces capillispiralis</name>
    <dbReference type="NCBI Taxonomy" id="68182"/>
    <lineage>
        <taxon>Bacteria</taxon>
        <taxon>Bacillati</taxon>
        <taxon>Actinomycetota</taxon>
        <taxon>Actinomycetes</taxon>
        <taxon>Kitasatosporales</taxon>
        <taxon>Streptomycetaceae</taxon>
        <taxon>Streptomyces</taxon>
    </lineage>
</organism>
<proteinExistence type="predicted"/>
<keyword evidence="1" id="KW-0732">Signal</keyword>
<dbReference type="AlphaFoldDB" id="A0A561TBL4"/>
<keyword evidence="4" id="KW-1185">Reference proteome</keyword>
<reference evidence="3 4" key="1">
    <citation type="submission" date="2019-06" db="EMBL/GenBank/DDBJ databases">
        <title>Sequencing the genomes of 1000 actinobacteria strains.</title>
        <authorList>
            <person name="Klenk H.-P."/>
        </authorList>
    </citation>
    <scope>NUCLEOTIDE SEQUENCE [LARGE SCALE GENOMIC DNA]</scope>
    <source>
        <strain evidence="3 4">DSM 41695</strain>
    </source>
</reference>
<dbReference type="Proteomes" id="UP000316603">
    <property type="component" value="Unassembled WGS sequence"/>
</dbReference>